<dbReference type="EMBL" id="CAJVQC010005224">
    <property type="protein sequence ID" value="CAG8551016.1"/>
    <property type="molecule type" value="Genomic_DNA"/>
</dbReference>
<evidence type="ECO:0000313" key="2">
    <source>
        <dbReference type="Proteomes" id="UP000789920"/>
    </source>
</evidence>
<protein>
    <submittedName>
        <fullName evidence="1">20514_t:CDS:1</fullName>
    </submittedName>
</protein>
<evidence type="ECO:0000313" key="1">
    <source>
        <dbReference type="EMBL" id="CAG8551016.1"/>
    </source>
</evidence>
<reference evidence="1" key="1">
    <citation type="submission" date="2021-06" db="EMBL/GenBank/DDBJ databases">
        <authorList>
            <person name="Kallberg Y."/>
            <person name="Tangrot J."/>
            <person name="Rosling A."/>
        </authorList>
    </citation>
    <scope>NUCLEOTIDE SEQUENCE</scope>
    <source>
        <strain evidence="1">MA461A</strain>
    </source>
</reference>
<sequence length="180" mass="20969">MSIIIKSIKVVGEREGLVDFYGQAIVQTSNEETIVTVEYTTKPWITDNSVITAKRLQTLSNEQVLYYFEFSTVKMSNVPLHLKFRAQCNIANSSFGSNYGYEYIYNEGIPKEIIFHDIANECEKCRQYEEKLRSTIQEELNKECTICTEDIETKAFWKITNKCSHEISKFRARRPDATKY</sequence>
<accession>A0ACA9LWV2</accession>
<gene>
    <name evidence="1" type="ORF">RPERSI_LOCUS3958</name>
</gene>
<dbReference type="Proteomes" id="UP000789920">
    <property type="component" value="Unassembled WGS sequence"/>
</dbReference>
<proteinExistence type="predicted"/>
<keyword evidence="2" id="KW-1185">Reference proteome</keyword>
<comment type="caution">
    <text evidence="1">The sequence shown here is derived from an EMBL/GenBank/DDBJ whole genome shotgun (WGS) entry which is preliminary data.</text>
</comment>
<name>A0ACA9LWV2_9GLOM</name>
<organism evidence="1 2">
    <name type="scientific">Racocetra persica</name>
    <dbReference type="NCBI Taxonomy" id="160502"/>
    <lineage>
        <taxon>Eukaryota</taxon>
        <taxon>Fungi</taxon>
        <taxon>Fungi incertae sedis</taxon>
        <taxon>Mucoromycota</taxon>
        <taxon>Glomeromycotina</taxon>
        <taxon>Glomeromycetes</taxon>
        <taxon>Diversisporales</taxon>
        <taxon>Gigasporaceae</taxon>
        <taxon>Racocetra</taxon>
    </lineage>
</organism>